<dbReference type="CDD" id="cd00293">
    <property type="entry name" value="USP-like"/>
    <property type="match status" value="1"/>
</dbReference>
<reference evidence="3 4" key="1">
    <citation type="submission" date="2016-11" db="EMBL/GenBank/DDBJ databases">
        <authorList>
            <person name="Jaros S."/>
            <person name="Januszkiewicz K."/>
            <person name="Wedrychowicz H."/>
        </authorList>
    </citation>
    <scope>NUCLEOTIDE SEQUENCE [LARGE SCALE GENOMIC DNA]</scope>
    <source>
        <strain evidence="3 4">DSM 24574</strain>
    </source>
</reference>
<evidence type="ECO:0000313" key="3">
    <source>
        <dbReference type="EMBL" id="SHH18263.1"/>
    </source>
</evidence>
<proteinExistence type="inferred from homology"/>
<dbReference type="OrthoDB" id="9788959at2"/>
<evidence type="ECO:0000313" key="4">
    <source>
        <dbReference type="Proteomes" id="UP000184212"/>
    </source>
</evidence>
<dbReference type="Pfam" id="PF00582">
    <property type="entry name" value="Usp"/>
    <property type="match status" value="1"/>
</dbReference>
<keyword evidence="4" id="KW-1185">Reference proteome</keyword>
<accession>A0A1M5QXJ3</accession>
<dbReference type="RefSeq" id="WP_073135618.1">
    <property type="nucleotide sequence ID" value="NZ_FQWQ01000002.1"/>
</dbReference>
<dbReference type="PANTHER" id="PTHR46268">
    <property type="entry name" value="STRESS RESPONSE PROTEIN NHAX"/>
    <property type="match status" value="1"/>
</dbReference>
<dbReference type="PRINTS" id="PR01438">
    <property type="entry name" value="UNVRSLSTRESS"/>
</dbReference>
<dbReference type="InterPro" id="IPR006015">
    <property type="entry name" value="Universal_stress_UspA"/>
</dbReference>
<evidence type="ECO:0000256" key="1">
    <source>
        <dbReference type="ARBA" id="ARBA00008791"/>
    </source>
</evidence>
<dbReference type="InterPro" id="IPR006016">
    <property type="entry name" value="UspA"/>
</dbReference>
<feature type="domain" description="UspA" evidence="2">
    <location>
        <begin position="1"/>
        <end position="127"/>
    </location>
</feature>
<protein>
    <submittedName>
        <fullName evidence="3">Nucleotide-binding universal stress protein, UspA family</fullName>
    </submittedName>
</protein>
<comment type="similarity">
    <text evidence="1">Belongs to the universal stress protein A family.</text>
</comment>
<dbReference type="Proteomes" id="UP000184212">
    <property type="component" value="Unassembled WGS sequence"/>
</dbReference>
<dbReference type="STRING" id="947013.SAMN04488109_3045"/>
<dbReference type="PANTHER" id="PTHR46268:SF6">
    <property type="entry name" value="UNIVERSAL STRESS PROTEIN UP12"/>
    <property type="match status" value="1"/>
</dbReference>
<gene>
    <name evidence="3" type="ORF">SAMN04488109_3045</name>
</gene>
<evidence type="ECO:0000259" key="2">
    <source>
        <dbReference type="Pfam" id="PF00582"/>
    </source>
</evidence>
<dbReference type="AlphaFoldDB" id="A0A1M5QXJ3"/>
<organism evidence="3 4">
    <name type="scientific">Chryseolinea serpens</name>
    <dbReference type="NCBI Taxonomy" id="947013"/>
    <lineage>
        <taxon>Bacteria</taxon>
        <taxon>Pseudomonadati</taxon>
        <taxon>Bacteroidota</taxon>
        <taxon>Cytophagia</taxon>
        <taxon>Cytophagales</taxon>
        <taxon>Fulvivirgaceae</taxon>
        <taxon>Chryseolinea</taxon>
    </lineage>
</organism>
<sequence>MKTIIAPVDFSDASTNALSFAAELSKRASARLIIVNVQADHEDEAGTNSKLKSVMSDLKNAFGPGLNCESLVTQGSLIAALTEITEAQRPNLIVMGTKGASGLKRILIGSNTVNVIANTKLPVLVIPEVARFEDFNRKGKTRVILATDLDALENEDPLDILKEIALLILEPKIRVLSVRPKNTNLDFLKKLERDALLSAFKPEIETERVTVFSGNVIRGINFYLNEHDDTGLVAMIARDSGGLIQKHFTREMASHTHLPLLVMHDAKILS</sequence>
<name>A0A1M5QXJ3_9BACT</name>
<dbReference type="Gene3D" id="3.40.50.12370">
    <property type="match status" value="1"/>
</dbReference>
<dbReference type="EMBL" id="FQWQ01000002">
    <property type="protein sequence ID" value="SHH18263.1"/>
    <property type="molecule type" value="Genomic_DNA"/>
</dbReference>
<dbReference type="SUPFAM" id="SSF52402">
    <property type="entry name" value="Adenine nucleotide alpha hydrolases-like"/>
    <property type="match status" value="1"/>
</dbReference>